<dbReference type="SUPFAM" id="SSF82171">
    <property type="entry name" value="DPP6 N-terminal domain-like"/>
    <property type="match status" value="1"/>
</dbReference>
<comment type="caution">
    <text evidence="1">The sequence shown here is derived from an EMBL/GenBank/DDBJ whole genome shotgun (WGS) entry which is preliminary data.</text>
</comment>
<proteinExistence type="predicted"/>
<sequence>MSVFLCIFAWLDWRTIKTENFTVIYKPDYEYEAIQALKNLEYYREYVLKLTGGERKTRPVVIEDVGTLSNGFANPFFNNIHIFTYPAKSDWYLEGIEDWYRNVSVHEYTHLAHMTKTAGIPALFADLFGSVFQFNMYSPGWLIEGLAVYSESQISPYEGRLNDGFFDSYIGTRIYEKRTPTIIEVTNEPLSFPYGKIYLYGGEFLNFLAVNYGAERFSEFFTLYGSYPWAPISVIFPCLGLDLACKKVYGRSFPKLFKDWQKYEGERFSIWHSEGMKMTNSNWYKSSLVKNDNRLYFVKEMPIKIDCFRSRNLITIIEYDPKTNKEKNLIRLNSSVTTKLRIHRGNLYYTTAELRRAPNVFYNNYGITSVLQKRNLEGGEYRILFSDDIRTFCVPNDSTILYVKNRRHNYGSEIWQFVNGAREEIWEGEYLIDDIQAQDELIIVSAGGPFENPDLYRFDIKKKTLEPILKSPWVLGNIDFIKEDEIAFIANFGGQHCIYGLHLTSPDSIYAFTREGFANSFTFINDTLYFIGLSSSGFEIYKAKNNPQVFSPLNWKWSVPPDFENYSLKINPGNYFDIIKTLLPCSRIPVLMPLDTTFTSWAYGAFFLGGDATGENTYGTFLACDQLHRMPIIKFLLESYFFAPLYYSFLYDNKNYINLSLFYPVLLRLGSGISRLLLLNDFQIYDNYNRKEISPGLNIAYRFPLATFEFTGTIPLERKLWKSSISRSGYYTRAILTQVALGGEVRINSLCYLDQENPDTPAISIRGYKGIRSSKAIIFNLEYSHKLLSIRWGMWNPNFYFEDLFWNIFFDLGIDEAKREYYSTGFLLGLEIKTAFGFIRLAPQIGLALTKENRVAMVADLILIPRHYAWPENGRGNGICAAQYKIHQGSSPETPE</sequence>
<organism evidence="1">
    <name type="scientific">candidate division WOR-3 bacterium</name>
    <dbReference type="NCBI Taxonomy" id="2052148"/>
    <lineage>
        <taxon>Bacteria</taxon>
        <taxon>Bacteria division WOR-3</taxon>
    </lineage>
</organism>
<protein>
    <recommendedName>
        <fullName evidence="2">Bacterial surface antigen (D15) domain-containing protein</fullName>
    </recommendedName>
</protein>
<gene>
    <name evidence="1" type="ORF">ENV60_01340</name>
</gene>
<evidence type="ECO:0000313" key="1">
    <source>
        <dbReference type="EMBL" id="HGV96927.1"/>
    </source>
</evidence>
<evidence type="ECO:0008006" key="2">
    <source>
        <dbReference type="Google" id="ProtNLM"/>
    </source>
</evidence>
<accession>A0A7C4TAK5</accession>
<dbReference type="AlphaFoldDB" id="A0A7C4TAK5"/>
<reference evidence="1" key="1">
    <citation type="journal article" date="2020" name="mSystems">
        <title>Genome- and Community-Level Interaction Insights into Carbon Utilization and Element Cycling Functions of Hydrothermarchaeota in Hydrothermal Sediment.</title>
        <authorList>
            <person name="Zhou Z."/>
            <person name="Liu Y."/>
            <person name="Xu W."/>
            <person name="Pan J."/>
            <person name="Luo Z.H."/>
            <person name="Li M."/>
        </authorList>
    </citation>
    <scope>NUCLEOTIDE SEQUENCE [LARGE SCALE GENOMIC DNA]</scope>
    <source>
        <strain evidence="1">SpSt-774</strain>
    </source>
</reference>
<dbReference type="EMBL" id="DTGZ01000024">
    <property type="protein sequence ID" value="HGV96927.1"/>
    <property type="molecule type" value="Genomic_DNA"/>
</dbReference>
<name>A0A7C4TAK5_UNCW3</name>